<dbReference type="RefSeq" id="WP_095373204.1">
    <property type="nucleotide sequence ID" value="NZ_CANMJM010000018.1"/>
</dbReference>
<accession>A0A248TNH4</accession>
<dbReference type="Pfam" id="PF01370">
    <property type="entry name" value="Epimerase"/>
    <property type="match status" value="1"/>
</dbReference>
<protein>
    <recommendedName>
        <fullName evidence="3">NAD-dependent epimerase/dehydratase domain-containing protein</fullName>
    </recommendedName>
</protein>
<dbReference type="KEGG" id="bko:CKF48_21415"/>
<dbReference type="GeneID" id="97216251"/>
<feature type="domain" description="NAD-dependent epimerase/dehydratase" evidence="3">
    <location>
        <begin position="5"/>
        <end position="112"/>
    </location>
</feature>
<dbReference type="AlphaFoldDB" id="A0A248TNH4"/>
<keyword evidence="5" id="KW-1185">Reference proteome</keyword>
<evidence type="ECO:0000256" key="1">
    <source>
        <dbReference type="ARBA" id="ARBA00004370"/>
    </source>
</evidence>
<dbReference type="SUPFAM" id="SSF51735">
    <property type="entry name" value="NAD(P)-binding Rossmann-fold domains"/>
    <property type="match status" value="1"/>
</dbReference>
<organism evidence="4 5">
    <name type="scientific">Cytobacillus kochii</name>
    <dbReference type="NCBI Taxonomy" id="859143"/>
    <lineage>
        <taxon>Bacteria</taxon>
        <taxon>Bacillati</taxon>
        <taxon>Bacillota</taxon>
        <taxon>Bacilli</taxon>
        <taxon>Bacillales</taxon>
        <taxon>Bacillaceae</taxon>
        <taxon>Cytobacillus</taxon>
    </lineage>
</organism>
<dbReference type="InterPro" id="IPR036291">
    <property type="entry name" value="NAD(P)-bd_dom_sf"/>
</dbReference>
<dbReference type="PANTHER" id="PTHR14097:SF7">
    <property type="entry name" value="OXIDOREDUCTASE HTATIP2"/>
    <property type="match status" value="1"/>
</dbReference>
<evidence type="ECO:0000259" key="3">
    <source>
        <dbReference type="Pfam" id="PF01370"/>
    </source>
</evidence>
<reference evidence="4 5" key="1">
    <citation type="submission" date="2017-08" db="EMBL/GenBank/DDBJ databases">
        <title>Complete Genome Sequence of Bacillus kochii Oregon-R-modENCODE STRAIN BDGP4, isolated from Drosophila melanogaster gut.</title>
        <authorList>
            <person name="Wan K.H."/>
            <person name="Yu C."/>
            <person name="Park S."/>
            <person name="Hammonds A.S."/>
            <person name="Booth B.W."/>
            <person name="Celniker S.E."/>
        </authorList>
    </citation>
    <scope>NUCLEOTIDE SEQUENCE [LARGE SCALE GENOMIC DNA]</scope>
    <source>
        <strain evidence="4 5">BDGP4</strain>
    </source>
</reference>
<dbReference type="PANTHER" id="PTHR14097">
    <property type="entry name" value="OXIDOREDUCTASE HTATIP2"/>
    <property type="match status" value="1"/>
</dbReference>
<dbReference type="GO" id="GO:0016020">
    <property type="term" value="C:membrane"/>
    <property type="evidence" value="ECO:0007669"/>
    <property type="project" value="UniProtKB-SubCell"/>
</dbReference>
<proteinExistence type="predicted"/>
<dbReference type="InterPro" id="IPR001509">
    <property type="entry name" value="Epimerase_deHydtase"/>
</dbReference>
<evidence type="ECO:0000256" key="2">
    <source>
        <dbReference type="ARBA" id="ARBA00023136"/>
    </source>
</evidence>
<dbReference type="EMBL" id="CP022983">
    <property type="protein sequence ID" value="ASV69640.1"/>
    <property type="molecule type" value="Genomic_DNA"/>
</dbReference>
<dbReference type="Proteomes" id="UP000215137">
    <property type="component" value="Chromosome"/>
</dbReference>
<keyword evidence="2" id="KW-0472">Membrane</keyword>
<evidence type="ECO:0000313" key="5">
    <source>
        <dbReference type="Proteomes" id="UP000215137"/>
    </source>
</evidence>
<evidence type="ECO:0000313" key="4">
    <source>
        <dbReference type="EMBL" id="ASV69640.1"/>
    </source>
</evidence>
<gene>
    <name evidence="4" type="ORF">CKF48_21415</name>
</gene>
<dbReference type="OrthoDB" id="9798632at2"/>
<comment type="subcellular location">
    <subcellularLocation>
        <location evidence="1">Membrane</location>
    </subcellularLocation>
</comment>
<sequence>MGKTALIAGATGLVGQELLKLLLQDSYEKVIAIVRTPLHMKHEKLIELVIDFDYLEEYAEHFCVDHVYCCLGTTIKKAKTKEKMIKVDVDYPYTMAKLAKSHEVEHFVIISSINANARSKLFYPRIKGLLEDKLKTLSLPALSIVRPSLLMGERLEKRRGELAGKKLYQLLSPLLNDEKKMKYAIEAKHVAQAMKCITDMEKQGVCIYSSEQLMKIVQSQQNILSK</sequence>
<dbReference type="Gene3D" id="3.40.50.720">
    <property type="entry name" value="NAD(P)-binding Rossmann-like Domain"/>
    <property type="match status" value="1"/>
</dbReference>
<name>A0A248TNH4_9BACI</name>